<dbReference type="AlphaFoldDB" id="A0A0G3HD31"/>
<dbReference type="STRING" id="1072256.CUTER_06435"/>
<evidence type="ECO:0000313" key="2">
    <source>
        <dbReference type="Proteomes" id="UP000035548"/>
    </source>
</evidence>
<dbReference type="KEGG" id="cut:CUTER_06435"/>
<name>A0A0G3HD31_9CORY</name>
<keyword evidence="2" id="KW-1185">Reference proteome</keyword>
<accession>A0A0G3HD31</accession>
<dbReference type="RefSeq" id="WP_047259720.1">
    <property type="nucleotide sequence ID" value="NZ_CP011546.1"/>
</dbReference>
<gene>
    <name evidence="1" type="ORF">CUTER_06435</name>
</gene>
<dbReference type="InterPro" id="IPR025447">
    <property type="entry name" value="DUF4192"/>
</dbReference>
<protein>
    <submittedName>
        <fullName evidence="1">Putative DUF4192 family protein</fullName>
    </submittedName>
</protein>
<organism evidence="1 2">
    <name type="scientific">Corynebacterium uterequi</name>
    <dbReference type="NCBI Taxonomy" id="1072256"/>
    <lineage>
        <taxon>Bacteria</taxon>
        <taxon>Bacillati</taxon>
        <taxon>Actinomycetota</taxon>
        <taxon>Actinomycetes</taxon>
        <taxon>Mycobacteriales</taxon>
        <taxon>Corynebacteriaceae</taxon>
        <taxon>Corynebacterium</taxon>
    </lineage>
</organism>
<reference evidence="1 2" key="1">
    <citation type="journal article" date="2015" name="Genome Announc.">
        <title>Virulence Factor Genes Detected in the Complete Genome Sequence of Corynebacterium uterequi DSM 45634, Isolated from the Uterus of a Maiden Mare.</title>
        <authorList>
            <person name="Ruckert C."/>
            <person name="Kriete M."/>
            <person name="Jaenicke S."/>
            <person name="Winkler A."/>
            <person name="Tauch A."/>
        </authorList>
    </citation>
    <scope>NUCLEOTIDE SEQUENCE [LARGE SCALE GENOMIC DNA]</scope>
    <source>
        <strain evidence="1 2">DSM 45634</strain>
    </source>
</reference>
<dbReference type="Proteomes" id="UP000035548">
    <property type="component" value="Chromosome"/>
</dbReference>
<reference evidence="2" key="2">
    <citation type="submission" date="2015-05" db="EMBL/GenBank/DDBJ databases">
        <title>Complete genome sequence of Corynebacterium uterequi DSM 45634, isolated from the uterus of a maiden mare.</title>
        <authorList>
            <person name="Ruckert C."/>
            <person name="Albersmeier A."/>
            <person name="Winkler A."/>
            <person name="Tauch A."/>
        </authorList>
    </citation>
    <scope>NUCLEOTIDE SEQUENCE [LARGE SCALE GENOMIC DNA]</scope>
    <source>
        <strain evidence="2">DSM 45634</strain>
    </source>
</reference>
<evidence type="ECO:0000313" key="1">
    <source>
        <dbReference type="EMBL" id="AKK11276.1"/>
    </source>
</evidence>
<dbReference type="Pfam" id="PF13830">
    <property type="entry name" value="DUF4192"/>
    <property type="match status" value="1"/>
</dbReference>
<dbReference type="OrthoDB" id="3268175at2"/>
<sequence>MSTCTPASPPHLTNPGHLLSCLPGLLGFYPSHSFILLGLYPIGGTTHQLGPVLRVDVEALNVIRPEDFPPIVRDPGMSLLAFIVGFPPDSEQAETAAQKANRLLDGVAATSGATVLGVWAAEEITHQSPYRLVPPASDDAPVRAPAGTPWERGTIPEIVAAPSMEPWRAHGLLPEIRREDHFGHFTTAHPALSVAEITQLTRQASDDAADAYGSAEACRALLCDLEDYLNGDQPPEGGELGLDYAALRCAATVCAHRGLRDAAASVAIAQPDTATELFAAVASAVTGSLRVNALCLYALARATVGPLALATAALATAAEEAPEHTLTRLLQQAFSVGLDDVVLDAIRAGSEEARRRLYSPIIPDELP</sequence>
<dbReference type="EMBL" id="CP011546">
    <property type="protein sequence ID" value="AKK11276.1"/>
    <property type="molecule type" value="Genomic_DNA"/>
</dbReference>
<proteinExistence type="predicted"/>
<dbReference type="PATRIC" id="fig|1072256.5.peg.1271"/>